<dbReference type="EMBL" id="CP122539">
    <property type="protein sequence ID" value="WGH75318.1"/>
    <property type="molecule type" value="Genomic_DNA"/>
</dbReference>
<dbReference type="Pfam" id="PF01841">
    <property type="entry name" value="Transglut_core"/>
    <property type="match status" value="1"/>
</dbReference>
<name>A0ABY8L4M3_9FLAO</name>
<dbReference type="SUPFAM" id="SSF54001">
    <property type="entry name" value="Cysteine proteinases"/>
    <property type="match status" value="1"/>
</dbReference>
<keyword evidence="3" id="KW-1185">Reference proteome</keyword>
<sequence>MKNILFCVGMVVFTSSVFAQKNAKVWEALLKNNRVEALKLVEKLEVTNDLENLILSEVVRVENGMTKRDPKFLKEITNYKHFENYMFSHWTQPYFFTEYLDKGFNAAEVENILVLDAEKVPNTTIKSGLKYIQAIGKRYIREWDEYNAQMQKINAVTDWEFCGVFENLNSSGIDMPYPPEGEVSDEVIFDAQSNGDAKWYKSKASNEVYNFFTNHSEYGTGVHYAQTFIVSPIEQRIQLKLGKKGLTRVWLNDVLILEDDENYFTELDAFTVEVTLQKGINRVLLKQATKSGVPYFIVRLEDVKNQPLTNYTISFDDRNYVKCTANQLNPKPVNHSVEVFFKNKLSSKEADVNLTTYSLFNTYYRNGKINEALALANEWAAKYPESSLIKLCQLRCYQLIGENTSMEKIKNNMKLKDPSYYMSYMYEYENFKELAKLDIEAYEAKMKEIANSVDYSYMKTASDLLIYMRRNDKNKIRNILDKFLEDETIPSKVKPIFAGFYASVFEDAEATIKVLEKFHKAEFNTQILNNLVYYYKKQNRMEDALNLYLDELKRFDFDNDFQYWVINLLHDTSQYKRSLPYIEKALENYPNSYLFTKLKGDVYEQLGKKQEAVKLYEKALSRSTSQNKLREKINDLKKIENPLNEFDLKDPYAYIKENRKTVKDNNYGLNTLLEQTNVLGYERGGAEYHTTLIYEITSQNGIDIFKEYDLGLSGYYMITKSEIVKPSGETIPADKNGSNLVFHDLAIGDVVYIHYEAKYSSNGRFYKDHVLTRSFPGYHPVVKNVYRYLTPEKEVTHVIKNGELKYSKVKRGDYYVHQWEISDAKGIPVAEDYMPEYNDVVTRLHISSIKDWNAIATWYSDIVRKQLRTDQIVKDTYQKIFPKGHKQLTETERAKKIYYYITDTLNYSHVSFRQGGYVPQKPSKTITTKLGDCKDFSSLFLVLGKLADLDTRMVLILTSDYGKDELILPSTDFNHCIVKVKLDGKEQFLELTDKYLPFRALPTSLRDATGLEIPFDSSDNFTSELFKLHNVLRMETSFESTAEILLKKPSSDIELTSKVTGSLASYYIDALTNKKGQVLKDAIQEEINERASEKVKFVELKDVDFKKEQGTISNTTKLTMPIPVSKIGKLQTFAIPHFTNPYNSSIIEVEERSYPIDYKKYENSDSYKEVVIVKLGENEVFQDVPENSSFSYKAHEYNVSYELLNQNALKVTTEARTPIQDITVEEYADFKDYITKILETRNALVSYKVMVK</sequence>
<dbReference type="RefSeq" id="WP_279651204.1">
    <property type="nucleotide sequence ID" value="NZ_CP122539.1"/>
</dbReference>
<evidence type="ECO:0000313" key="3">
    <source>
        <dbReference type="Proteomes" id="UP001232001"/>
    </source>
</evidence>
<dbReference type="InterPro" id="IPR038765">
    <property type="entry name" value="Papain-like_cys_pep_sf"/>
</dbReference>
<dbReference type="Gene3D" id="2.60.40.3140">
    <property type="match status" value="1"/>
</dbReference>
<protein>
    <submittedName>
        <fullName evidence="2">Tetratricopeptide repeat protein</fullName>
    </submittedName>
</protein>
<reference evidence="2 3" key="1">
    <citation type="submission" date="2023-04" db="EMBL/GenBank/DDBJ databases">
        <title>Tenacibaculum tangerinum sp. nov., isolated from sea tidal flat of South Korea.</title>
        <authorList>
            <person name="Lee S.H."/>
            <person name="Kim J.-J."/>
        </authorList>
    </citation>
    <scope>NUCLEOTIDE SEQUENCE [LARGE SCALE GENOMIC DNA]</scope>
    <source>
        <strain evidence="2 3">GRR-S3-23</strain>
    </source>
</reference>
<gene>
    <name evidence="2" type="ORF">P8625_14775</name>
</gene>
<proteinExistence type="predicted"/>
<dbReference type="InterPro" id="IPR002931">
    <property type="entry name" value="Transglutaminase-like"/>
</dbReference>
<accession>A0ABY8L4M3</accession>
<dbReference type="InterPro" id="IPR011990">
    <property type="entry name" value="TPR-like_helical_dom_sf"/>
</dbReference>
<dbReference type="Proteomes" id="UP001232001">
    <property type="component" value="Chromosome"/>
</dbReference>
<feature type="domain" description="Transglutaminase-like" evidence="1">
    <location>
        <begin position="925"/>
        <end position="993"/>
    </location>
</feature>
<evidence type="ECO:0000259" key="1">
    <source>
        <dbReference type="SMART" id="SM00460"/>
    </source>
</evidence>
<organism evidence="2 3">
    <name type="scientific">Tenacibaculum tangerinum</name>
    <dbReference type="NCBI Taxonomy" id="3038772"/>
    <lineage>
        <taxon>Bacteria</taxon>
        <taxon>Pseudomonadati</taxon>
        <taxon>Bacteroidota</taxon>
        <taxon>Flavobacteriia</taxon>
        <taxon>Flavobacteriales</taxon>
        <taxon>Flavobacteriaceae</taxon>
        <taxon>Tenacibaculum</taxon>
    </lineage>
</organism>
<dbReference type="Pfam" id="PF13432">
    <property type="entry name" value="TPR_16"/>
    <property type="match status" value="1"/>
</dbReference>
<dbReference type="Gene3D" id="3.10.620.30">
    <property type="match status" value="1"/>
</dbReference>
<dbReference type="SMART" id="SM00460">
    <property type="entry name" value="TGc"/>
    <property type="match status" value="1"/>
</dbReference>
<dbReference type="SUPFAM" id="SSF48452">
    <property type="entry name" value="TPR-like"/>
    <property type="match status" value="1"/>
</dbReference>
<evidence type="ECO:0000313" key="2">
    <source>
        <dbReference type="EMBL" id="WGH75318.1"/>
    </source>
</evidence>
<dbReference type="Gene3D" id="1.25.40.10">
    <property type="entry name" value="Tetratricopeptide repeat domain"/>
    <property type="match status" value="1"/>
</dbReference>